<dbReference type="Pfam" id="PF13560">
    <property type="entry name" value="HTH_31"/>
    <property type="match status" value="1"/>
</dbReference>
<feature type="domain" description="HTH cro/C1-type" evidence="1">
    <location>
        <begin position="13"/>
        <end position="65"/>
    </location>
</feature>
<evidence type="ECO:0000259" key="1">
    <source>
        <dbReference type="PROSITE" id="PS50943"/>
    </source>
</evidence>
<dbReference type="AlphaFoldDB" id="A0A138AU18"/>
<name>A0A138AU18_9ACTN</name>
<comment type="caution">
    <text evidence="2">The sequence shown here is derived from an EMBL/GenBank/DDBJ whole genome shotgun (WGS) entry which is preliminary data.</text>
</comment>
<proteinExistence type="predicted"/>
<reference evidence="3" key="1">
    <citation type="submission" date="2016-02" db="EMBL/GenBank/DDBJ databases">
        <authorList>
            <person name="Wen L."/>
            <person name="He K."/>
            <person name="Yang H."/>
        </authorList>
    </citation>
    <scope>NUCLEOTIDE SEQUENCE [LARGE SCALE GENOMIC DNA]</scope>
    <source>
        <strain evidence="3">JCM 15929</strain>
    </source>
</reference>
<dbReference type="SMART" id="SM00530">
    <property type="entry name" value="HTH_XRE"/>
    <property type="match status" value="1"/>
</dbReference>
<organism evidence="2 3">
    <name type="scientific">Tsukamurella pseudospumae</name>
    <dbReference type="NCBI Taxonomy" id="239498"/>
    <lineage>
        <taxon>Bacteria</taxon>
        <taxon>Bacillati</taxon>
        <taxon>Actinomycetota</taxon>
        <taxon>Actinomycetes</taxon>
        <taxon>Mycobacteriales</taxon>
        <taxon>Tsukamurellaceae</taxon>
        <taxon>Tsukamurella</taxon>
    </lineage>
</organism>
<dbReference type="InterPro" id="IPR001387">
    <property type="entry name" value="Cro/C1-type_HTH"/>
</dbReference>
<dbReference type="Gene3D" id="1.10.260.40">
    <property type="entry name" value="lambda repressor-like DNA-binding domains"/>
    <property type="match status" value="1"/>
</dbReference>
<gene>
    <name evidence="2" type="ORF">AXK60_22810</name>
</gene>
<protein>
    <recommendedName>
        <fullName evidence="1">HTH cro/C1-type domain-containing protein</fullName>
    </recommendedName>
</protein>
<dbReference type="Proteomes" id="UP000070258">
    <property type="component" value="Unassembled WGS sequence"/>
</dbReference>
<dbReference type="EMBL" id="LSRF01000009">
    <property type="protein sequence ID" value="KXP13938.1"/>
    <property type="molecule type" value="Genomic_DNA"/>
</dbReference>
<evidence type="ECO:0000313" key="3">
    <source>
        <dbReference type="Proteomes" id="UP000070258"/>
    </source>
</evidence>
<dbReference type="CDD" id="cd00093">
    <property type="entry name" value="HTH_XRE"/>
    <property type="match status" value="1"/>
</dbReference>
<dbReference type="SUPFAM" id="SSF47413">
    <property type="entry name" value="lambda repressor-like DNA-binding domains"/>
    <property type="match status" value="1"/>
</dbReference>
<dbReference type="PROSITE" id="PS50943">
    <property type="entry name" value="HTH_CROC1"/>
    <property type="match status" value="1"/>
</dbReference>
<sequence length="183" mass="19989">MSEGVGIAIGHRIRGLREQAGWTQDRLARAVSLHGVSWTQARVRQVEAGNITPDLTVLIAVARALASFHGPLPVSVLLPDGDLTDAVSGKPMTPPLLVNARPVTESLDWTRADDKAALDLGLDADHFAMLTDYVYGHTASVERDERAGADATPQKRGRVMRGVIEELREALPRWEQHRADTEM</sequence>
<dbReference type="OrthoDB" id="5117551at2"/>
<accession>A0A138AU18</accession>
<dbReference type="InterPro" id="IPR010982">
    <property type="entry name" value="Lambda_DNA-bd_dom_sf"/>
</dbReference>
<dbReference type="GO" id="GO:0003677">
    <property type="term" value="F:DNA binding"/>
    <property type="evidence" value="ECO:0007669"/>
    <property type="project" value="InterPro"/>
</dbReference>
<evidence type="ECO:0000313" key="2">
    <source>
        <dbReference type="EMBL" id="KXP13938.1"/>
    </source>
</evidence>
<dbReference type="RefSeq" id="WP_068570374.1">
    <property type="nucleotide sequence ID" value="NZ_LSRF01000009.1"/>
</dbReference>
<dbReference type="STRING" id="239498.AXK60_22810"/>